<proteinExistence type="predicted"/>
<organism evidence="2 3">
    <name type="scientific">Methylobacterium symbioticum</name>
    <dbReference type="NCBI Taxonomy" id="2584084"/>
    <lineage>
        <taxon>Bacteria</taxon>
        <taxon>Pseudomonadati</taxon>
        <taxon>Pseudomonadota</taxon>
        <taxon>Alphaproteobacteria</taxon>
        <taxon>Hyphomicrobiales</taxon>
        <taxon>Methylobacteriaceae</taxon>
        <taxon>Methylobacterium</taxon>
    </lineage>
</organism>
<dbReference type="CDD" id="cd01983">
    <property type="entry name" value="SIMIBI"/>
    <property type="match status" value="1"/>
</dbReference>
<gene>
    <name evidence="2" type="ORF">MET9862_03998</name>
</gene>
<sequence>MARAQQARKDTAPQQKRAVLVTSEKGGVGKSVTARTLVEYLREGGTRVAAYDADGSVGGLVRVLGTRDDAGEVRDQQDPAVGVGYYNIRDAAQSHTLLNCLGTQEPLIVHDLAGGSLADLTRITDMGEGLDDLLTAVDENGYRLTVLHLISSEVAATQSVARWIELVGDRADHVAVRNTRWGKAESDFPFWHGYTDGDGQERGGKVRKRLLEELGGLEISLPALPAGTFAKVDADDLPFSTAASASRLTIVERSHVARYRRESAAAFEPLRSLLGL</sequence>
<dbReference type="Gene3D" id="3.40.50.300">
    <property type="entry name" value="P-loop containing nucleotide triphosphate hydrolases"/>
    <property type="match status" value="1"/>
</dbReference>
<protein>
    <submittedName>
        <fullName evidence="2">Iron-sulfur cluster carrier protein</fullName>
    </submittedName>
</protein>
<evidence type="ECO:0000313" key="3">
    <source>
        <dbReference type="Proteomes" id="UP000410984"/>
    </source>
</evidence>
<reference evidence="2 3" key="1">
    <citation type="submission" date="2019-06" db="EMBL/GenBank/DDBJ databases">
        <authorList>
            <person name="Rodrigo-Torres L."/>
            <person name="Arahal R. D."/>
            <person name="Lucena T."/>
        </authorList>
    </citation>
    <scope>NUCLEOTIDE SEQUENCE [LARGE SCALE GENOMIC DNA]</scope>
    <source>
        <strain evidence="2 3">SB0023/3</strain>
    </source>
</reference>
<dbReference type="InterPro" id="IPR027417">
    <property type="entry name" value="P-loop_NTPase"/>
</dbReference>
<dbReference type="EMBL" id="CABFPH010000069">
    <property type="protein sequence ID" value="VUD73383.1"/>
    <property type="molecule type" value="Genomic_DNA"/>
</dbReference>
<feature type="domain" description="CobQ/CobB/MinD/ParA nucleotide binding" evidence="1">
    <location>
        <begin position="20"/>
        <end position="56"/>
    </location>
</feature>
<name>A0A509EJJ5_9HYPH</name>
<dbReference type="Proteomes" id="UP000410984">
    <property type="component" value="Unassembled WGS sequence"/>
</dbReference>
<evidence type="ECO:0000259" key="1">
    <source>
        <dbReference type="Pfam" id="PF01656"/>
    </source>
</evidence>
<evidence type="ECO:0000313" key="2">
    <source>
        <dbReference type="EMBL" id="VUD73383.1"/>
    </source>
</evidence>
<dbReference type="Pfam" id="PF01656">
    <property type="entry name" value="CbiA"/>
    <property type="match status" value="1"/>
</dbReference>
<dbReference type="RefSeq" id="WP_142584630.1">
    <property type="nucleotide sequence ID" value="NZ_CABFPH010000069.1"/>
</dbReference>
<dbReference type="InterPro" id="IPR002586">
    <property type="entry name" value="CobQ/CobB/MinD/ParA_Nub-bd_dom"/>
</dbReference>
<accession>A0A509EJJ5</accession>
<dbReference type="AlphaFoldDB" id="A0A509EJJ5"/>
<dbReference type="SUPFAM" id="SSF52540">
    <property type="entry name" value="P-loop containing nucleoside triphosphate hydrolases"/>
    <property type="match status" value="1"/>
</dbReference>
<dbReference type="OrthoDB" id="7279125at2"/>
<keyword evidence="3" id="KW-1185">Reference proteome</keyword>